<keyword evidence="4 6" id="KW-1133">Transmembrane helix</keyword>
<organism evidence="7 8">
    <name type="scientific">Dielma fastidiosa</name>
    <dbReference type="NCBI Taxonomy" id="1034346"/>
    <lineage>
        <taxon>Bacteria</taxon>
        <taxon>Bacillati</taxon>
        <taxon>Bacillota</taxon>
        <taxon>Erysipelotrichia</taxon>
        <taxon>Erysipelotrichales</taxon>
        <taxon>Erysipelotrichaceae</taxon>
        <taxon>Dielma</taxon>
    </lineage>
</organism>
<evidence type="ECO:0000256" key="2">
    <source>
        <dbReference type="ARBA" id="ARBA00022475"/>
    </source>
</evidence>
<dbReference type="Gene3D" id="1.20.1250.20">
    <property type="entry name" value="MFS general substrate transporter like domains"/>
    <property type="match status" value="1"/>
</dbReference>
<protein>
    <submittedName>
        <fullName evidence="7">MFS transporter</fullName>
    </submittedName>
</protein>
<dbReference type="InterPro" id="IPR036259">
    <property type="entry name" value="MFS_trans_sf"/>
</dbReference>
<evidence type="ECO:0000313" key="8">
    <source>
        <dbReference type="Proteomes" id="UP000247612"/>
    </source>
</evidence>
<dbReference type="EMBL" id="QJKH01000007">
    <property type="protein sequence ID" value="PXX78670.1"/>
    <property type="molecule type" value="Genomic_DNA"/>
</dbReference>
<dbReference type="GO" id="GO:0005886">
    <property type="term" value="C:plasma membrane"/>
    <property type="evidence" value="ECO:0007669"/>
    <property type="project" value="UniProtKB-SubCell"/>
</dbReference>
<keyword evidence="3 6" id="KW-0812">Transmembrane</keyword>
<evidence type="ECO:0000256" key="1">
    <source>
        <dbReference type="ARBA" id="ARBA00004651"/>
    </source>
</evidence>
<accession>A0A318KMA3</accession>
<name>A0A318KMA3_9FIRM</name>
<feature type="transmembrane region" description="Helical" evidence="6">
    <location>
        <begin position="307"/>
        <end position="332"/>
    </location>
</feature>
<keyword evidence="2" id="KW-1003">Cell membrane</keyword>
<dbReference type="PANTHER" id="PTHR23513">
    <property type="entry name" value="INTEGRAL MEMBRANE EFFLUX PROTEIN-RELATED"/>
    <property type="match status" value="1"/>
</dbReference>
<evidence type="ECO:0000256" key="4">
    <source>
        <dbReference type="ARBA" id="ARBA00022989"/>
    </source>
</evidence>
<evidence type="ECO:0000256" key="6">
    <source>
        <dbReference type="SAM" id="Phobius"/>
    </source>
</evidence>
<dbReference type="STRING" id="1034346.GCA_000313565_02841"/>
<comment type="caution">
    <text evidence="7">The sequence shown here is derived from an EMBL/GenBank/DDBJ whole genome shotgun (WGS) entry which is preliminary data.</text>
</comment>
<dbReference type="CDD" id="cd06173">
    <property type="entry name" value="MFS_MefA_like"/>
    <property type="match status" value="1"/>
</dbReference>
<dbReference type="Proteomes" id="UP000247612">
    <property type="component" value="Unassembled WGS sequence"/>
</dbReference>
<feature type="transmembrane region" description="Helical" evidence="6">
    <location>
        <begin position="369"/>
        <end position="391"/>
    </location>
</feature>
<sequence length="401" mass="44036">MAADIGSDLKRALLGRAVSMLGNGMQSIALPLMFLKLTDSLSASGTLFAFMQCPAVLLAPWLGLKLESLNKKHCMIALDIAQAGLHGLLLILVLNHAELWLMVSLLAVSAVLSQAFNISTSVLLSELSNEANRQRMNGLKGIVDNGVALTAPLLGTLVYTGLGFEAIVLLNIVSFGLSGLMECFIKLEEKPADIQQRDRNYRELIPFFKKKPFVLRLFLIAGCLNLFFAPHEEIFYPAVLIKNYHYSETVYGLANLLFVAGMLLTSFILYRFNKGLFSLKTNLLLNSALLGCLGFSSLLGISPAIYFVIFMMVMIISGSLTSMINIPLISYFQNEVDAAIQSRFFALQSFTSSCLIPLGIFLAGQLSEISSGGFVMGMFNCCILILVYLLMRGYNIENNQR</sequence>
<dbReference type="Pfam" id="PF07690">
    <property type="entry name" value="MFS_1"/>
    <property type="match status" value="1"/>
</dbReference>
<dbReference type="SUPFAM" id="SSF103473">
    <property type="entry name" value="MFS general substrate transporter"/>
    <property type="match status" value="1"/>
</dbReference>
<comment type="subcellular location">
    <subcellularLocation>
        <location evidence="1">Cell membrane</location>
        <topology evidence="1">Multi-pass membrane protein</topology>
    </subcellularLocation>
</comment>
<dbReference type="InterPro" id="IPR011701">
    <property type="entry name" value="MFS"/>
</dbReference>
<dbReference type="PANTHER" id="PTHR23513:SF11">
    <property type="entry name" value="STAPHYLOFERRIN A TRANSPORTER"/>
    <property type="match status" value="1"/>
</dbReference>
<feature type="transmembrane region" description="Helical" evidence="6">
    <location>
        <begin position="41"/>
        <end position="64"/>
    </location>
</feature>
<proteinExistence type="predicted"/>
<dbReference type="RefSeq" id="WP_022939124.1">
    <property type="nucleotide sequence ID" value="NZ_CABKRQ010000008.1"/>
</dbReference>
<gene>
    <name evidence="7" type="ORF">DES51_107212</name>
</gene>
<keyword evidence="5 6" id="KW-0472">Membrane</keyword>
<feature type="transmembrane region" description="Helical" evidence="6">
    <location>
        <begin position="213"/>
        <end position="230"/>
    </location>
</feature>
<feature type="transmembrane region" description="Helical" evidence="6">
    <location>
        <begin position="12"/>
        <end position="35"/>
    </location>
</feature>
<feature type="transmembrane region" description="Helical" evidence="6">
    <location>
        <begin position="250"/>
        <end position="270"/>
    </location>
</feature>
<feature type="transmembrane region" description="Helical" evidence="6">
    <location>
        <begin position="282"/>
        <end position="301"/>
    </location>
</feature>
<evidence type="ECO:0000256" key="3">
    <source>
        <dbReference type="ARBA" id="ARBA00022692"/>
    </source>
</evidence>
<evidence type="ECO:0000256" key="5">
    <source>
        <dbReference type="ARBA" id="ARBA00023136"/>
    </source>
</evidence>
<reference evidence="7 8" key="1">
    <citation type="submission" date="2018-05" db="EMBL/GenBank/DDBJ databases">
        <title>Genomic Encyclopedia of Type Strains, Phase IV (KMG-IV): sequencing the most valuable type-strain genomes for metagenomic binning, comparative biology and taxonomic classification.</title>
        <authorList>
            <person name="Goeker M."/>
        </authorList>
    </citation>
    <scope>NUCLEOTIDE SEQUENCE [LARGE SCALE GENOMIC DNA]</scope>
    <source>
        <strain evidence="7 8">JC118</strain>
    </source>
</reference>
<dbReference type="GO" id="GO:0022857">
    <property type="term" value="F:transmembrane transporter activity"/>
    <property type="evidence" value="ECO:0007669"/>
    <property type="project" value="InterPro"/>
</dbReference>
<feature type="transmembrane region" description="Helical" evidence="6">
    <location>
        <begin position="344"/>
        <end position="363"/>
    </location>
</feature>
<evidence type="ECO:0000313" key="7">
    <source>
        <dbReference type="EMBL" id="PXX78670.1"/>
    </source>
</evidence>
<dbReference type="AlphaFoldDB" id="A0A318KMA3"/>
<keyword evidence="8" id="KW-1185">Reference proteome</keyword>